<dbReference type="EMBL" id="BPLR01018683">
    <property type="protein sequence ID" value="GIZ01537.1"/>
    <property type="molecule type" value="Genomic_DNA"/>
</dbReference>
<gene>
    <name evidence="2" type="primary">AVEN_50116_1</name>
    <name evidence="2" type="ORF">CEXT_52301</name>
</gene>
<feature type="compositionally biased region" description="Basic and acidic residues" evidence="1">
    <location>
        <begin position="103"/>
        <end position="134"/>
    </location>
</feature>
<organism evidence="2 3">
    <name type="scientific">Caerostris extrusa</name>
    <name type="common">Bark spider</name>
    <name type="synonym">Caerostris bankana</name>
    <dbReference type="NCBI Taxonomy" id="172846"/>
    <lineage>
        <taxon>Eukaryota</taxon>
        <taxon>Metazoa</taxon>
        <taxon>Ecdysozoa</taxon>
        <taxon>Arthropoda</taxon>
        <taxon>Chelicerata</taxon>
        <taxon>Arachnida</taxon>
        <taxon>Araneae</taxon>
        <taxon>Araneomorphae</taxon>
        <taxon>Entelegynae</taxon>
        <taxon>Araneoidea</taxon>
        <taxon>Araneidae</taxon>
        <taxon>Caerostris</taxon>
    </lineage>
</organism>
<dbReference type="Proteomes" id="UP001054945">
    <property type="component" value="Unassembled WGS sequence"/>
</dbReference>
<feature type="compositionally biased region" description="Basic and acidic residues" evidence="1">
    <location>
        <begin position="169"/>
        <end position="180"/>
    </location>
</feature>
<evidence type="ECO:0000313" key="2">
    <source>
        <dbReference type="EMBL" id="GIZ01537.1"/>
    </source>
</evidence>
<accession>A0AAV4Y5V5</accession>
<name>A0AAV4Y5V5_CAEEX</name>
<dbReference type="Gene3D" id="3.40.50.300">
    <property type="entry name" value="P-loop containing nucleotide triphosphate hydrolases"/>
    <property type="match status" value="1"/>
</dbReference>
<keyword evidence="3" id="KW-1185">Reference proteome</keyword>
<dbReference type="InterPro" id="IPR027417">
    <property type="entry name" value="P-loop_NTPase"/>
</dbReference>
<dbReference type="AlphaFoldDB" id="A0AAV4Y5V5"/>
<comment type="caution">
    <text evidence="2">The sequence shown here is derived from an EMBL/GenBank/DDBJ whole genome shotgun (WGS) entry which is preliminary data.</text>
</comment>
<protein>
    <submittedName>
        <fullName evidence="2">Uncharacterized protein</fullName>
    </submittedName>
</protein>
<evidence type="ECO:0000313" key="3">
    <source>
        <dbReference type="Proteomes" id="UP001054945"/>
    </source>
</evidence>
<reference evidence="2 3" key="1">
    <citation type="submission" date="2021-06" db="EMBL/GenBank/DDBJ databases">
        <title>Caerostris extrusa draft genome.</title>
        <authorList>
            <person name="Kono N."/>
            <person name="Arakawa K."/>
        </authorList>
    </citation>
    <scope>NUCLEOTIDE SEQUENCE [LARGE SCALE GENOMIC DNA]</scope>
</reference>
<feature type="region of interest" description="Disordered" evidence="1">
    <location>
        <begin position="103"/>
        <end position="180"/>
    </location>
</feature>
<sequence>MDGVVLVDFEEEALRRFLNSEVSSGALRINDIETELERYKQDIISVAEYYDEKELLTVVMGDQDTDEMIEDMVIAVDKIIETRKDLGEDDSVLESKNHDCGRKFGFGRTKEDSQTKEQSSEDIPAKEDNSDGDKVSQNGVANGDLEQNSETESEIVKETSTRELTQANEKTEIDSKSATEDGHPKMPILFAFENLKTDFDALKDLIVEEIGMCYINFCELVRNDGSENDRMGTEESLNLLQSVLKQDSVSYSNGFFISDFPFDLLTENKFDSILKLGEVSFVCKVKEKSFEVEVEEKKAT</sequence>
<proteinExistence type="predicted"/>
<feature type="compositionally biased region" description="Polar residues" evidence="1">
    <location>
        <begin position="135"/>
        <end position="146"/>
    </location>
</feature>
<evidence type="ECO:0000256" key="1">
    <source>
        <dbReference type="SAM" id="MobiDB-lite"/>
    </source>
</evidence>